<organism evidence="2 3">
    <name type="scientific">Sphingomonas sanxanigenens DSM 19645 = NX02</name>
    <dbReference type="NCBI Taxonomy" id="1123269"/>
    <lineage>
        <taxon>Bacteria</taxon>
        <taxon>Pseudomonadati</taxon>
        <taxon>Pseudomonadota</taxon>
        <taxon>Alphaproteobacteria</taxon>
        <taxon>Sphingomonadales</taxon>
        <taxon>Sphingomonadaceae</taxon>
        <taxon>Sphingomonas</taxon>
    </lineage>
</organism>
<reference evidence="2 3" key="1">
    <citation type="submission" date="2013-07" db="EMBL/GenBank/DDBJ databases">
        <title>Completed genome of Sphingomonas sanxanigenens NX02.</title>
        <authorList>
            <person name="Ma T."/>
            <person name="Huang H."/>
            <person name="Wu M."/>
            <person name="Li X."/>
            <person name="Li G."/>
        </authorList>
    </citation>
    <scope>NUCLEOTIDE SEQUENCE [LARGE SCALE GENOMIC DNA]</scope>
    <source>
        <strain evidence="2 3">NX02</strain>
    </source>
</reference>
<accession>W0AFU6</accession>
<name>W0AFU6_9SPHN</name>
<dbReference type="KEGG" id="ssan:NX02_14165"/>
<dbReference type="Proteomes" id="UP000018851">
    <property type="component" value="Chromosome"/>
</dbReference>
<dbReference type="PATRIC" id="fig|1123269.5.peg.2759"/>
<proteinExistence type="predicted"/>
<gene>
    <name evidence="2" type="ORF">NX02_14165</name>
</gene>
<keyword evidence="3" id="KW-1185">Reference proteome</keyword>
<dbReference type="STRING" id="1123269.NX02_14165"/>
<evidence type="ECO:0000256" key="1">
    <source>
        <dbReference type="SAM" id="SignalP"/>
    </source>
</evidence>
<evidence type="ECO:0000313" key="2">
    <source>
        <dbReference type="EMBL" id="AHE54520.1"/>
    </source>
</evidence>
<sequence length="258" mass="26157">MREVKVLVNKLKALGYAAGVAALAGTAGVAAAKTIVVRATGPSSAAYPAGKVLPDDGTITLKPADVLVVLDSRGTRTLRGSGPHRLAGTTQTAATTQTAFQRLLTDSGGRPSRGGVSRDPTTGAKIVTSPNLWFVDVRQAGTVCVADATTLKLWRPSLDGGAKATITAAGGQANTVDFAKGAMVREWPAQLPVTDGATYRVQMDGAQPVTIRFALVPAGSAAHALPDTAEALAQHGCTAQLNLLAQAVSADGSVPPVS</sequence>
<dbReference type="HOGENOM" id="CLU_1097963_0_0_5"/>
<keyword evidence="1" id="KW-0732">Signal</keyword>
<dbReference type="AlphaFoldDB" id="W0AFU6"/>
<evidence type="ECO:0000313" key="3">
    <source>
        <dbReference type="Proteomes" id="UP000018851"/>
    </source>
</evidence>
<dbReference type="EMBL" id="CP006644">
    <property type="protein sequence ID" value="AHE54520.1"/>
    <property type="molecule type" value="Genomic_DNA"/>
</dbReference>
<dbReference type="eggNOG" id="ENOG5033GDV">
    <property type="taxonomic scope" value="Bacteria"/>
</dbReference>
<protein>
    <submittedName>
        <fullName evidence="2">Uncharacterized protein</fullName>
    </submittedName>
</protein>
<feature type="signal peptide" evidence="1">
    <location>
        <begin position="1"/>
        <end position="32"/>
    </location>
</feature>
<feature type="chain" id="PRO_5004785559" evidence="1">
    <location>
        <begin position="33"/>
        <end position="258"/>
    </location>
</feature>